<dbReference type="SUPFAM" id="SSF52540">
    <property type="entry name" value="P-loop containing nucleoside triphosphate hydrolases"/>
    <property type="match status" value="1"/>
</dbReference>
<dbReference type="AlphaFoldDB" id="A0A3P7JMV4"/>
<evidence type="ECO:0000259" key="1">
    <source>
        <dbReference type="Pfam" id="PF01926"/>
    </source>
</evidence>
<name>A0A3P7JMV4_STRVU</name>
<dbReference type="EMBL" id="UYYB01116327">
    <property type="protein sequence ID" value="VDM82173.1"/>
    <property type="molecule type" value="Genomic_DNA"/>
</dbReference>
<dbReference type="PANTHER" id="PTHR42698">
    <property type="entry name" value="GTPASE ERA"/>
    <property type="match status" value="1"/>
</dbReference>
<dbReference type="GO" id="GO:0005525">
    <property type="term" value="F:GTP binding"/>
    <property type="evidence" value="ECO:0007669"/>
    <property type="project" value="InterPro"/>
</dbReference>
<evidence type="ECO:0000313" key="2">
    <source>
        <dbReference type="EMBL" id="VDM82173.1"/>
    </source>
</evidence>
<dbReference type="Gene3D" id="3.40.50.300">
    <property type="entry name" value="P-loop containing nucleotide triphosphate hydrolases"/>
    <property type="match status" value="1"/>
</dbReference>
<proteinExistence type="predicted"/>
<dbReference type="Pfam" id="PF01926">
    <property type="entry name" value="MMR_HSR1"/>
    <property type="match status" value="1"/>
</dbReference>
<gene>
    <name evidence="2" type="ORF">SVUK_LOCUS17171</name>
</gene>
<keyword evidence="3" id="KW-1185">Reference proteome</keyword>
<dbReference type="InterPro" id="IPR006073">
    <property type="entry name" value="GTP-bd"/>
</dbReference>
<sequence>MNLNLIRHLSQRINHLTGSFHASSKVADSSLARALEVAVIGAPNVGKSLLTNQLVRAAVSSVSSKMDTTTQV</sequence>
<dbReference type="InterPro" id="IPR027417">
    <property type="entry name" value="P-loop_NTPase"/>
</dbReference>
<dbReference type="InterPro" id="IPR005662">
    <property type="entry name" value="GTPase_Era-like"/>
</dbReference>
<dbReference type="GO" id="GO:0043024">
    <property type="term" value="F:ribosomal small subunit binding"/>
    <property type="evidence" value="ECO:0007669"/>
    <property type="project" value="TreeGrafter"/>
</dbReference>
<dbReference type="GO" id="GO:0000028">
    <property type="term" value="P:ribosomal small subunit assembly"/>
    <property type="evidence" value="ECO:0007669"/>
    <property type="project" value="TreeGrafter"/>
</dbReference>
<dbReference type="PANTHER" id="PTHR42698:SF1">
    <property type="entry name" value="GTPASE ERA, MITOCHONDRIAL"/>
    <property type="match status" value="1"/>
</dbReference>
<organism evidence="2 3">
    <name type="scientific">Strongylus vulgaris</name>
    <name type="common">Blood worm</name>
    <dbReference type="NCBI Taxonomy" id="40348"/>
    <lineage>
        <taxon>Eukaryota</taxon>
        <taxon>Metazoa</taxon>
        <taxon>Ecdysozoa</taxon>
        <taxon>Nematoda</taxon>
        <taxon>Chromadorea</taxon>
        <taxon>Rhabditida</taxon>
        <taxon>Rhabditina</taxon>
        <taxon>Rhabditomorpha</taxon>
        <taxon>Strongyloidea</taxon>
        <taxon>Strongylidae</taxon>
        <taxon>Strongylus</taxon>
    </lineage>
</organism>
<feature type="domain" description="G" evidence="1">
    <location>
        <begin position="36"/>
        <end position="71"/>
    </location>
</feature>
<evidence type="ECO:0000313" key="3">
    <source>
        <dbReference type="Proteomes" id="UP000270094"/>
    </source>
</evidence>
<dbReference type="GO" id="GO:0005759">
    <property type="term" value="C:mitochondrial matrix"/>
    <property type="evidence" value="ECO:0007669"/>
    <property type="project" value="TreeGrafter"/>
</dbReference>
<dbReference type="Proteomes" id="UP000270094">
    <property type="component" value="Unassembled WGS sequence"/>
</dbReference>
<accession>A0A3P7JMV4</accession>
<dbReference type="OrthoDB" id="8954335at2759"/>
<reference evidence="2 3" key="1">
    <citation type="submission" date="2018-11" db="EMBL/GenBank/DDBJ databases">
        <authorList>
            <consortium name="Pathogen Informatics"/>
        </authorList>
    </citation>
    <scope>NUCLEOTIDE SEQUENCE [LARGE SCALE GENOMIC DNA]</scope>
</reference>
<dbReference type="GO" id="GO:0019843">
    <property type="term" value="F:rRNA binding"/>
    <property type="evidence" value="ECO:0007669"/>
    <property type="project" value="TreeGrafter"/>
</dbReference>
<protein>
    <recommendedName>
        <fullName evidence="1">G domain-containing protein</fullName>
    </recommendedName>
</protein>